<keyword evidence="3" id="KW-1003">Cell membrane</keyword>
<dbReference type="AlphaFoldDB" id="A0A9D2WQU3"/>
<dbReference type="Gene3D" id="1.10.3720.10">
    <property type="entry name" value="MetI-like"/>
    <property type="match status" value="1"/>
</dbReference>
<dbReference type="EMBL" id="LSRS01000003">
    <property type="protein sequence ID" value="KAF1084922.1"/>
    <property type="molecule type" value="Genomic_DNA"/>
</dbReference>
<dbReference type="RefSeq" id="WP_161821465.1">
    <property type="nucleotide sequence ID" value="NZ_LSRS01000003.1"/>
</dbReference>
<organism evidence="9 10">
    <name type="scientific">Sporotomaculum syntrophicum</name>
    <dbReference type="NCBI Taxonomy" id="182264"/>
    <lineage>
        <taxon>Bacteria</taxon>
        <taxon>Bacillati</taxon>
        <taxon>Bacillota</taxon>
        <taxon>Clostridia</taxon>
        <taxon>Eubacteriales</taxon>
        <taxon>Desulfallaceae</taxon>
        <taxon>Sporotomaculum</taxon>
    </lineage>
</organism>
<accession>A0A9D2WQU3</accession>
<evidence type="ECO:0000259" key="8">
    <source>
        <dbReference type="PROSITE" id="PS50928"/>
    </source>
</evidence>
<feature type="transmembrane region" description="Helical" evidence="7">
    <location>
        <begin position="195"/>
        <end position="214"/>
    </location>
</feature>
<dbReference type="Proteomes" id="UP000798488">
    <property type="component" value="Unassembled WGS sequence"/>
</dbReference>
<evidence type="ECO:0000256" key="3">
    <source>
        <dbReference type="ARBA" id="ARBA00022475"/>
    </source>
</evidence>
<sequence>MKKVKDQAIWFILPSAIGFIIFFIFPFIISLGYAFLDKPVGGQFVWFQNFIGLFQNSSYQKALRNTAIFMGLCVPLNILCSLGISMVIKNVKRYKQLFTLVFLIPLVIPSGSMVFFWKMMFANDGFINGIIVNLGGSAIHWLETGWALFVIVLIFIWKNLGYNIVLLIAGISSIPKDYYEAASMDGASKWQSFKFITLPYLVPTFVLTTLMSVINSFKVFKEIYLITGDYPHESIYMLQHFMNNMFSSLNYQKLTTATTVLVIGITLITMGLFKIERRVAE</sequence>
<dbReference type="Pfam" id="PF00528">
    <property type="entry name" value="BPD_transp_1"/>
    <property type="match status" value="1"/>
</dbReference>
<dbReference type="PANTHER" id="PTHR30193">
    <property type="entry name" value="ABC TRANSPORTER PERMEASE PROTEIN"/>
    <property type="match status" value="1"/>
</dbReference>
<keyword evidence="2 7" id="KW-0813">Transport</keyword>
<dbReference type="PANTHER" id="PTHR30193:SF37">
    <property type="entry name" value="INNER MEMBRANE ABC TRANSPORTER PERMEASE PROTEIN YCJO"/>
    <property type="match status" value="1"/>
</dbReference>
<comment type="subcellular location">
    <subcellularLocation>
        <location evidence="1 7">Cell membrane</location>
        <topology evidence="1 7">Multi-pass membrane protein</topology>
    </subcellularLocation>
</comment>
<proteinExistence type="inferred from homology"/>
<evidence type="ECO:0000256" key="1">
    <source>
        <dbReference type="ARBA" id="ARBA00004651"/>
    </source>
</evidence>
<reference evidence="9" key="1">
    <citation type="submission" date="2016-02" db="EMBL/GenBank/DDBJ databases">
        <title>Draft Genome Sequence of Sporotomaculum syntrophicum Strain FB, a Syntrophic Benzoate Degrader.</title>
        <authorList>
            <person name="Nobu M.K."/>
            <person name="Narihiro T."/>
            <person name="Qiu Y.-L."/>
            <person name="Ohashi A."/>
            <person name="Liu W.-T."/>
            <person name="Yuji S."/>
        </authorList>
    </citation>
    <scope>NUCLEOTIDE SEQUENCE</scope>
    <source>
        <strain evidence="9">FB</strain>
    </source>
</reference>
<dbReference type="GO" id="GO:0005886">
    <property type="term" value="C:plasma membrane"/>
    <property type="evidence" value="ECO:0007669"/>
    <property type="project" value="UniProtKB-SubCell"/>
</dbReference>
<feature type="transmembrane region" description="Helical" evidence="7">
    <location>
        <begin position="254"/>
        <end position="273"/>
    </location>
</feature>
<evidence type="ECO:0000256" key="6">
    <source>
        <dbReference type="ARBA" id="ARBA00023136"/>
    </source>
</evidence>
<evidence type="ECO:0000256" key="4">
    <source>
        <dbReference type="ARBA" id="ARBA00022692"/>
    </source>
</evidence>
<gene>
    <name evidence="9" type="primary">lacF</name>
    <name evidence="9" type="ORF">SPSYN_01058</name>
</gene>
<feature type="transmembrane region" description="Helical" evidence="7">
    <location>
        <begin position="67"/>
        <end position="88"/>
    </location>
</feature>
<evidence type="ECO:0000313" key="9">
    <source>
        <dbReference type="EMBL" id="KAF1084922.1"/>
    </source>
</evidence>
<comment type="similarity">
    <text evidence="7">Belongs to the binding-protein-dependent transport system permease family.</text>
</comment>
<dbReference type="InterPro" id="IPR035906">
    <property type="entry name" value="MetI-like_sf"/>
</dbReference>
<name>A0A9D2WQU3_9FIRM</name>
<dbReference type="OrthoDB" id="9788108at2"/>
<feature type="transmembrane region" description="Helical" evidence="7">
    <location>
        <begin position="146"/>
        <end position="174"/>
    </location>
</feature>
<keyword evidence="6 7" id="KW-0472">Membrane</keyword>
<protein>
    <submittedName>
        <fullName evidence="9">Lactose transport system permease protein LacF</fullName>
    </submittedName>
</protein>
<feature type="transmembrane region" description="Helical" evidence="7">
    <location>
        <begin position="97"/>
        <end position="117"/>
    </location>
</feature>
<dbReference type="SUPFAM" id="SSF161098">
    <property type="entry name" value="MetI-like"/>
    <property type="match status" value="1"/>
</dbReference>
<comment type="caution">
    <text evidence="9">The sequence shown here is derived from an EMBL/GenBank/DDBJ whole genome shotgun (WGS) entry which is preliminary data.</text>
</comment>
<dbReference type="PROSITE" id="PS50928">
    <property type="entry name" value="ABC_TM1"/>
    <property type="match status" value="1"/>
</dbReference>
<keyword evidence="10" id="KW-1185">Reference proteome</keyword>
<keyword evidence="5 7" id="KW-1133">Transmembrane helix</keyword>
<evidence type="ECO:0000256" key="2">
    <source>
        <dbReference type="ARBA" id="ARBA00022448"/>
    </source>
</evidence>
<dbReference type="CDD" id="cd06261">
    <property type="entry name" value="TM_PBP2"/>
    <property type="match status" value="1"/>
</dbReference>
<feature type="domain" description="ABC transmembrane type-1" evidence="8">
    <location>
        <begin position="63"/>
        <end position="273"/>
    </location>
</feature>
<keyword evidence="4 7" id="KW-0812">Transmembrane</keyword>
<feature type="transmembrane region" description="Helical" evidence="7">
    <location>
        <begin position="12"/>
        <end position="36"/>
    </location>
</feature>
<dbReference type="InterPro" id="IPR000515">
    <property type="entry name" value="MetI-like"/>
</dbReference>
<dbReference type="GO" id="GO:0055085">
    <property type="term" value="P:transmembrane transport"/>
    <property type="evidence" value="ECO:0007669"/>
    <property type="project" value="InterPro"/>
</dbReference>
<evidence type="ECO:0000313" key="10">
    <source>
        <dbReference type="Proteomes" id="UP000798488"/>
    </source>
</evidence>
<evidence type="ECO:0000256" key="5">
    <source>
        <dbReference type="ARBA" id="ARBA00022989"/>
    </source>
</evidence>
<dbReference type="InterPro" id="IPR051393">
    <property type="entry name" value="ABC_transporter_permease"/>
</dbReference>
<evidence type="ECO:0000256" key="7">
    <source>
        <dbReference type="RuleBase" id="RU363032"/>
    </source>
</evidence>